<evidence type="ECO:0000256" key="5">
    <source>
        <dbReference type="SAM" id="SignalP"/>
    </source>
</evidence>
<keyword evidence="3 4" id="KW-0408">Iron</keyword>
<dbReference type="GO" id="GO:0046872">
    <property type="term" value="F:metal ion binding"/>
    <property type="evidence" value="ECO:0007669"/>
    <property type="project" value="UniProtKB-KW"/>
</dbReference>
<dbReference type="SUPFAM" id="SSF48371">
    <property type="entry name" value="ARM repeat"/>
    <property type="match status" value="1"/>
</dbReference>
<dbReference type="Gene3D" id="2.120.10.30">
    <property type="entry name" value="TolB, C-terminal domain"/>
    <property type="match status" value="1"/>
</dbReference>
<dbReference type="PANTHER" id="PTHR33546">
    <property type="entry name" value="LARGE, MULTIFUNCTIONAL SECRETED PROTEIN-RELATED"/>
    <property type="match status" value="1"/>
</dbReference>
<dbReference type="Proteomes" id="UP000186309">
    <property type="component" value="Chromosome"/>
</dbReference>
<dbReference type="SUPFAM" id="SSF50952">
    <property type="entry name" value="Soluble quinoprotein glucose dehydrogenase"/>
    <property type="match status" value="1"/>
</dbReference>
<dbReference type="GO" id="GO:0009055">
    <property type="term" value="F:electron transfer activity"/>
    <property type="evidence" value="ECO:0007669"/>
    <property type="project" value="InterPro"/>
</dbReference>
<keyword evidence="2 4" id="KW-0479">Metal-binding</keyword>
<evidence type="ECO:0000256" key="4">
    <source>
        <dbReference type="PROSITE-ProRule" id="PRU00433"/>
    </source>
</evidence>
<evidence type="ECO:0000313" key="8">
    <source>
        <dbReference type="Proteomes" id="UP000186309"/>
    </source>
</evidence>
<feature type="signal peptide" evidence="5">
    <location>
        <begin position="1"/>
        <end position="27"/>
    </location>
</feature>
<dbReference type="InterPro" id="IPR036909">
    <property type="entry name" value="Cyt_c-like_dom_sf"/>
</dbReference>
<dbReference type="PROSITE" id="PS51007">
    <property type="entry name" value="CYTC"/>
    <property type="match status" value="1"/>
</dbReference>
<feature type="domain" description="Cytochrome c" evidence="6">
    <location>
        <begin position="1032"/>
        <end position="1164"/>
    </location>
</feature>
<evidence type="ECO:0000256" key="2">
    <source>
        <dbReference type="ARBA" id="ARBA00022723"/>
    </source>
</evidence>
<dbReference type="NCBIfam" id="TIGR02603">
    <property type="entry name" value="CxxCH_TIGR02603"/>
    <property type="match status" value="1"/>
</dbReference>
<feature type="chain" id="PRO_5010564174" description="Cytochrome c domain-containing protein" evidence="5">
    <location>
        <begin position="28"/>
        <end position="1358"/>
    </location>
</feature>
<dbReference type="Gene3D" id="1.10.760.10">
    <property type="entry name" value="Cytochrome c-like domain"/>
    <property type="match status" value="1"/>
</dbReference>
<dbReference type="SUPFAM" id="SSF46626">
    <property type="entry name" value="Cytochrome c"/>
    <property type="match status" value="1"/>
</dbReference>
<dbReference type="STRING" id="1387353.BSF38_03280"/>
<accession>A0A1U7CS44</accession>
<dbReference type="InterPro" id="IPR011041">
    <property type="entry name" value="Quinoprot_gluc/sorb_DH_b-prop"/>
</dbReference>
<dbReference type="InterPro" id="IPR013428">
    <property type="entry name" value="Membrane-bound_put_N"/>
</dbReference>
<dbReference type="Pfam" id="PF06439">
    <property type="entry name" value="3keto-disac_hyd"/>
    <property type="match status" value="1"/>
</dbReference>
<gene>
    <name evidence="7" type="ORF">BSF38_03280</name>
</gene>
<reference evidence="8" key="1">
    <citation type="submission" date="2016-12" db="EMBL/GenBank/DDBJ databases">
        <title>Comparative genomics of four Isosphaeraceae planctomycetes: a common pool of plasmids and glycoside hydrolase genes.</title>
        <authorList>
            <person name="Ivanova A."/>
        </authorList>
    </citation>
    <scope>NUCLEOTIDE SEQUENCE [LARGE SCALE GENOMIC DNA]</scope>
    <source>
        <strain evidence="8">PX4</strain>
    </source>
</reference>
<protein>
    <recommendedName>
        <fullName evidence="6">Cytochrome c domain-containing protein</fullName>
    </recommendedName>
</protein>
<dbReference type="NCBIfam" id="TIGR02604">
    <property type="entry name" value="Piru_Ver_Nterm"/>
    <property type="match status" value="1"/>
</dbReference>
<dbReference type="InterPro" id="IPR016024">
    <property type="entry name" value="ARM-type_fold"/>
</dbReference>
<dbReference type="InterPro" id="IPR010496">
    <property type="entry name" value="AL/BT2_dom"/>
</dbReference>
<evidence type="ECO:0000256" key="3">
    <source>
        <dbReference type="ARBA" id="ARBA00023004"/>
    </source>
</evidence>
<keyword evidence="1 4" id="KW-0349">Heme</keyword>
<dbReference type="InterPro" id="IPR011042">
    <property type="entry name" value="6-blade_b-propeller_TolB-like"/>
</dbReference>
<dbReference type="InterPro" id="IPR009056">
    <property type="entry name" value="Cyt_c-like_dom"/>
</dbReference>
<name>A0A1U7CS44_9BACT</name>
<dbReference type="RefSeq" id="WP_210405608.1">
    <property type="nucleotide sequence ID" value="NZ_CP019082.1"/>
</dbReference>
<keyword evidence="8" id="KW-1185">Reference proteome</keyword>
<dbReference type="Gene3D" id="2.60.120.560">
    <property type="entry name" value="Exo-inulinase, domain 1"/>
    <property type="match status" value="1"/>
</dbReference>
<dbReference type="Gene3D" id="1.25.10.10">
    <property type="entry name" value="Leucine-rich Repeat Variant"/>
    <property type="match status" value="2"/>
</dbReference>
<dbReference type="Pfam" id="PF23500">
    <property type="entry name" value="DUF7133"/>
    <property type="match status" value="1"/>
</dbReference>
<dbReference type="GO" id="GO:0020037">
    <property type="term" value="F:heme binding"/>
    <property type="evidence" value="ECO:0007669"/>
    <property type="project" value="InterPro"/>
</dbReference>
<dbReference type="KEGG" id="pbor:BSF38_03280"/>
<evidence type="ECO:0000256" key="1">
    <source>
        <dbReference type="ARBA" id="ARBA00022617"/>
    </source>
</evidence>
<dbReference type="InterPro" id="IPR055557">
    <property type="entry name" value="DUF7133"/>
</dbReference>
<organism evidence="7 8">
    <name type="scientific">Paludisphaera borealis</name>
    <dbReference type="NCBI Taxonomy" id="1387353"/>
    <lineage>
        <taxon>Bacteria</taxon>
        <taxon>Pseudomonadati</taxon>
        <taxon>Planctomycetota</taxon>
        <taxon>Planctomycetia</taxon>
        <taxon>Isosphaerales</taxon>
        <taxon>Isosphaeraceae</taxon>
        <taxon>Paludisphaera</taxon>
    </lineage>
</organism>
<evidence type="ECO:0000259" key="6">
    <source>
        <dbReference type="PROSITE" id="PS51007"/>
    </source>
</evidence>
<sequence>MRPMRTLIVLPLALVVMMAIPRSQARADEGARPTDSSGRALNLDFESGDLRDWTVAGEAFQGPPVEGDAVAARRGDMKSRHAGKFWVGSYERGGDAPKGTLTSATFKLSRPFARFLIGGGSRETTRLEIVRAADQQVIHRASGDDSEELKPVVVDLSANLGKAVFLRLVDDDGAGWGHLNFDDFTLWEKRPPGESRASLASADKFVHQGLAPADAAAAMTTQPGFKATLFAGEPDVIQPIAFTIDDRGRLWVVESYSYPIRLPDDQAKDRILIFEDADGDGKFDTRKVFHDKLNLVSGIEVGFGGVWIGAAPEFLFIPDRDGDDKPDSAPVVLLDGWGYQDTHETLNSFNWGPDGWLYGCHGVFTHSRVGKPGTPDADRQPLNGAIWRYHPTKHQFEVFAHGTSNPWGVDFDPNGRAFLTSCVIPHLYQVIQGARYERQAGQHFNPYTYDDIKTIADHRHFLGGNPHGGNGRSDLAGGGHAHAGALIYQGDSWPKEYRDSILMNNIHGARLNRDILEPKGSGFVGRHGPDFLLANDLWSQIVSLRTGPDGQMYMIDWYDKNQCHMTDPTVHDRTNGRIFRVSFGEANQPSRGIDSKTASTGDLVDLLSHPNDWHVRHARRLIQERAAVLDDAGKRSLAATLTEKAFEGADVKTRLNALWTLHAATGLDELVALRALNDADPNVRGWAVQLTTEDGKPSAKVLDEFARLAKADPSPVVRLYLASALQRLPVAARRPTLEGLAAHAEDANDHNLPLMVWFALEPASAAEPRWALDLALNSKLPGLLPYSVRRVAALGTPEAFELLVEALGKAGTDPVRLTILEAVNQSLQGRRQVEMPKLWPSVFEKLGASPDAKIRSQATSLAVTFGDPAALGSLRASLSDASKDLRSRQDALVALLKAHDPGLAPVLRALLSESSLRSQALRGLAAYDDPESAPIIVKAYAGLTPEERRDALNTLAARVESSKALLAAVGAQTIASKDLSADVVRQLRNHKNAEVDALIGKVWGTARETNADKSRLIAKYRKLLTTKGPRRPDLELGRAVFARACQQCHTLFGTGAQIGPELTGSNRADLEYVLANVLDPSALIGKDYVAHVLLTTDGRTLTGLIKSEDKDAVTLQTANEVVVVPQGDIEERKPSELSMMPEDVWTPLSEFEVRSLVAYLASPAQTPMLATAENVSGFFNGKDLTGWTGDPTLWSVENGEIVGKTSGLKRNEFLKSDLSAGDFRLTFQVKLVGNAGNSGLQFRSESLPDGEMKGYQADVGADWWGKLYEENGRGLLWPESTEKHVKPGEWNTYQVSAVGPSIRTFINGKPAVVFDDPVGARRGIFGFQLHSGGATEVRFKDVKLELNPSLDPSTAARR</sequence>
<dbReference type="InterPro" id="IPR011989">
    <property type="entry name" value="ARM-like"/>
</dbReference>
<dbReference type="EMBL" id="CP019082">
    <property type="protein sequence ID" value="APW61752.1"/>
    <property type="molecule type" value="Genomic_DNA"/>
</dbReference>
<proteinExistence type="predicted"/>
<dbReference type="InterPro" id="IPR013427">
    <property type="entry name" value="Haem-bd_dom_put"/>
</dbReference>
<dbReference type="GO" id="GO:0016787">
    <property type="term" value="F:hydrolase activity"/>
    <property type="evidence" value="ECO:0007669"/>
    <property type="project" value="InterPro"/>
</dbReference>
<keyword evidence="5" id="KW-0732">Signal</keyword>
<dbReference type="PANTHER" id="PTHR33546:SF1">
    <property type="entry name" value="LARGE, MULTIFUNCTIONAL SECRETED PROTEIN"/>
    <property type="match status" value="1"/>
</dbReference>
<evidence type="ECO:0000313" key="7">
    <source>
        <dbReference type="EMBL" id="APW61752.1"/>
    </source>
</evidence>